<sequence length="325" mass="37073">MRVGMLMVVVLAALSFAAAADELMMRKDHEQRLKASAQNNGNEAKLELISFYLEPMQAIDRNVYASRDGYRDLFAAYCWQQQLAPNEDVADEILLKAETTRQTFQREYFDAWALMPIPANGNSDFMEMEDIEAKWQERWGKGAEPQYNLIGKTIQQSMPELAAIQLTSPADIPVAVGKAEDLANQYPDRPEPRAFIAQIRQMQGNMQDAEYAAKNALNLNRTHYLGNIILAGIEMRRYYRDHPCDFEIAWQRMVQADTANSPSLLMVGWLGQLYNAGPLPHRFNDLDRQVALHEEQMSALSAEEQQNLKQFRQQLDAVKSQQAQP</sequence>
<reference evidence="4" key="1">
    <citation type="journal article" date="2018" name="Front. Microbiol.">
        <title>Genome-Based Analysis Reveals the Taxonomy and Diversity of the Family Idiomarinaceae.</title>
        <authorList>
            <person name="Liu Y."/>
            <person name="Lai Q."/>
            <person name="Shao Z."/>
        </authorList>
    </citation>
    <scope>NUCLEOTIDE SEQUENCE [LARGE SCALE GENOMIC DNA]</scope>
    <source>
        <strain evidence="4">KYW314</strain>
    </source>
</reference>
<dbReference type="Proteomes" id="UP000287766">
    <property type="component" value="Unassembled WGS sequence"/>
</dbReference>
<evidence type="ECO:0000256" key="2">
    <source>
        <dbReference type="SAM" id="SignalP"/>
    </source>
</evidence>
<evidence type="ECO:0000313" key="4">
    <source>
        <dbReference type="Proteomes" id="UP000287766"/>
    </source>
</evidence>
<keyword evidence="2" id="KW-0732">Signal</keyword>
<feature type="chain" id="PRO_5031559190" description="DUF4034 domain-containing protein" evidence="2">
    <location>
        <begin position="21"/>
        <end position="325"/>
    </location>
</feature>
<dbReference type="EMBL" id="PIPR01000001">
    <property type="protein sequence ID" value="RUO41594.1"/>
    <property type="molecule type" value="Genomic_DNA"/>
</dbReference>
<feature type="coiled-coil region" evidence="1">
    <location>
        <begin position="283"/>
        <end position="321"/>
    </location>
</feature>
<evidence type="ECO:0000256" key="1">
    <source>
        <dbReference type="SAM" id="Coils"/>
    </source>
</evidence>
<evidence type="ECO:0008006" key="5">
    <source>
        <dbReference type="Google" id="ProtNLM"/>
    </source>
</evidence>
<keyword evidence="1" id="KW-0175">Coiled coil</keyword>
<organism evidence="3 4">
    <name type="scientific">Pseudidiomarina aestuarii</name>
    <dbReference type="NCBI Taxonomy" id="624146"/>
    <lineage>
        <taxon>Bacteria</taxon>
        <taxon>Pseudomonadati</taxon>
        <taxon>Pseudomonadota</taxon>
        <taxon>Gammaproteobacteria</taxon>
        <taxon>Alteromonadales</taxon>
        <taxon>Idiomarinaceae</taxon>
        <taxon>Pseudidiomarina</taxon>
    </lineage>
</organism>
<accession>A0A7Z6ZUE2</accession>
<evidence type="ECO:0000313" key="3">
    <source>
        <dbReference type="EMBL" id="RUO41594.1"/>
    </source>
</evidence>
<protein>
    <recommendedName>
        <fullName evidence="5">DUF4034 domain-containing protein</fullName>
    </recommendedName>
</protein>
<keyword evidence="4" id="KW-1185">Reference proteome</keyword>
<dbReference type="AlphaFoldDB" id="A0A7Z6ZUE2"/>
<dbReference type="RefSeq" id="WP_169930329.1">
    <property type="nucleotide sequence ID" value="NZ_PIPR01000001.1"/>
</dbReference>
<name>A0A7Z6ZUE2_9GAMM</name>
<feature type="signal peptide" evidence="2">
    <location>
        <begin position="1"/>
        <end position="20"/>
    </location>
</feature>
<comment type="caution">
    <text evidence="3">The sequence shown here is derived from an EMBL/GenBank/DDBJ whole genome shotgun (WGS) entry which is preliminary data.</text>
</comment>
<proteinExistence type="predicted"/>
<gene>
    <name evidence="3" type="ORF">CWE22_05395</name>
</gene>